<accession>A0A844ZX68</accession>
<dbReference type="InterPro" id="IPR000182">
    <property type="entry name" value="GNAT_dom"/>
</dbReference>
<sequence length="176" mass="19146">MSDWSLRLARREDAESFHAVEDDAASLLREEPSLTGIPVPPSTSAAEYRAMIAKGYCLTATADSEVVGFAACGPVGRELHLNEISVARSQQGKGIGAGLLEALAVDARNNGFHAITLNTYRDIPWNAPFYARHGFVEVENFEGRTHLAESLEAAVALGMPRERRCAMIRFLDQLSA</sequence>
<dbReference type="Proteomes" id="UP000442714">
    <property type="component" value="Unassembled WGS sequence"/>
</dbReference>
<dbReference type="InterPro" id="IPR016181">
    <property type="entry name" value="Acyl_CoA_acyltransferase"/>
</dbReference>
<dbReference type="GO" id="GO:0016747">
    <property type="term" value="F:acyltransferase activity, transferring groups other than amino-acyl groups"/>
    <property type="evidence" value="ECO:0007669"/>
    <property type="project" value="InterPro"/>
</dbReference>
<keyword evidence="5" id="KW-1185">Reference proteome</keyword>
<dbReference type="PROSITE" id="PS51186">
    <property type="entry name" value="GNAT"/>
    <property type="match status" value="1"/>
</dbReference>
<dbReference type="Pfam" id="PF00583">
    <property type="entry name" value="Acetyltransf_1"/>
    <property type="match status" value="1"/>
</dbReference>
<evidence type="ECO:0000259" key="3">
    <source>
        <dbReference type="PROSITE" id="PS51186"/>
    </source>
</evidence>
<keyword evidence="2" id="KW-0012">Acyltransferase</keyword>
<comment type="caution">
    <text evidence="4">The sequence shown here is derived from an EMBL/GenBank/DDBJ whole genome shotgun (WGS) entry which is preliminary data.</text>
</comment>
<evidence type="ECO:0000256" key="1">
    <source>
        <dbReference type="ARBA" id="ARBA00022679"/>
    </source>
</evidence>
<dbReference type="AlphaFoldDB" id="A0A844ZX68"/>
<dbReference type="Gene3D" id="3.40.630.30">
    <property type="match status" value="1"/>
</dbReference>
<protein>
    <submittedName>
        <fullName evidence="4">GNAT family N-acetyltransferase</fullName>
    </submittedName>
</protein>
<keyword evidence="1 4" id="KW-0808">Transferase</keyword>
<evidence type="ECO:0000256" key="2">
    <source>
        <dbReference type="ARBA" id="ARBA00023315"/>
    </source>
</evidence>
<proteinExistence type="predicted"/>
<dbReference type="EMBL" id="WTYX01000002">
    <property type="protein sequence ID" value="MXO91822.1"/>
    <property type="molecule type" value="Genomic_DNA"/>
</dbReference>
<dbReference type="PANTHER" id="PTHR43800:SF1">
    <property type="entry name" value="PEPTIDYL-LYSINE N-ACETYLTRANSFERASE YJAB"/>
    <property type="match status" value="1"/>
</dbReference>
<dbReference type="OrthoDB" id="572496at2"/>
<dbReference type="RefSeq" id="WP_160605626.1">
    <property type="nucleotide sequence ID" value="NZ_WTYX01000002.1"/>
</dbReference>
<dbReference type="SUPFAM" id="SSF55729">
    <property type="entry name" value="Acyl-CoA N-acyltransferases (Nat)"/>
    <property type="match status" value="1"/>
</dbReference>
<dbReference type="CDD" id="cd04301">
    <property type="entry name" value="NAT_SF"/>
    <property type="match status" value="1"/>
</dbReference>
<evidence type="ECO:0000313" key="4">
    <source>
        <dbReference type="EMBL" id="MXO91822.1"/>
    </source>
</evidence>
<reference evidence="4 5" key="1">
    <citation type="submission" date="2019-12" db="EMBL/GenBank/DDBJ databases">
        <title>Genomic-based taxomic classification of the family Erythrobacteraceae.</title>
        <authorList>
            <person name="Xu L."/>
        </authorList>
    </citation>
    <scope>NUCLEOTIDE SEQUENCE [LARGE SCALE GENOMIC DNA]</scope>
    <source>
        <strain evidence="4 5">KCTC 52763</strain>
    </source>
</reference>
<evidence type="ECO:0000313" key="5">
    <source>
        <dbReference type="Proteomes" id="UP000442714"/>
    </source>
</evidence>
<name>A0A844ZX68_9SPHN</name>
<gene>
    <name evidence="4" type="ORF">GRI41_13375</name>
</gene>
<feature type="domain" description="N-acetyltransferase" evidence="3">
    <location>
        <begin position="4"/>
        <end position="162"/>
    </location>
</feature>
<organism evidence="4 5">
    <name type="scientific">Pontixanthobacter aquaemixtae</name>
    <dbReference type="NCBI Taxonomy" id="1958940"/>
    <lineage>
        <taxon>Bacteria</taxon>
        <taxon>Pseudomonadati</taxon>
        <taxon>Pseudomonadota</taxon>
        <taxon>Alphaproteobacteria</taxon>
        <taxon>Sphingomonadales</taxon>
        <taxon>Erythrobacteraceae</taxon>
        <taxon>Pontixanthobacter</taxon>
    </lineage>
</organism>
<dbReference type="PANTHER" id="PTHR43800">
    <property type="entry name" value="PEPTIDYL-LYSINE N-ACETYLTRANSFERASE YJAB"/>
    <property type="match status" value="1"/>
</dbReference>